<dbReference type="InterPro" id="IPR013083">
    <property type="entry name" value="Znf_RING/FYVE/PHD"/>
</dbReference>
<gene>
    <name evidence="7" type="ORF">CHC_T00006660001</name>
</gene>
<organism evidence="7 8">
    <name type="scientific">Chondrus crispus</name>
    <name type="common">Carrageen Irish moss</name>
    <name type="synonym">Polymorpha crispa</name>
    <dbReference type="NCBI Taxonomy" id="2769"/>
    <lineage>
        <taxon>Eukaryota</taxon>
        <taxon>Rhodophyta</taxon>
        <taxon>Florideophyceae</taxon>
        <taxon>Rhodymeniophycidae</taxon>
        <taxon>Gigartinales</taxon>
        <taxon>Gigartinaceae</taxon>
        <taxon>Chondrus</taxon>
    </lineage>
</organism>
<dbReference type="Gene3D" id="1.20.120.1750">
    <property type="match status" value="1"/>
</dbReference>
<dbReference type="Pfam" id="PF01485">
    <property type="entry name" value="IBR"/>
    <property type="match status" value="1"/>
</dbReference>
<keyword evidence="2" id="KW-0863">Zinc-finger</keyword>
<dbReference type="GO" id="GO:0016567">
    <property type="term" value="P:protein ubiquitination"/>
    <property type="evidence" value="ECO:0007669"/>
    <property type="project" value="InterPro"/>
</dbReference>
<dbReference type="RefSeq" id="XP_005709869.1">
    <property type="nucleotide sequence ID" value="XM_005709812.1"/>
</dbReference>
<accession>R7QQC8</accession>
<name>R7QQC8_CHOCR</name>
<dbReference type="InterPro" id="IPR002867">
    <property type="entry name" value="IBR_dom"/>
</dbReference>
<dbReference type="Gene3D" id="3.30.40.10">
    <property type="entry name" value="Zinc/RING finger domain, C3HC4 (zinc finger)"/>
    <property type="match status" value="1"/>
</dbReference>
<dbReference type="KEGG" id="ccp:CHC_T00006660001"/>
<dbReference type="Proteomes" id="UP000012073">
    <property type="component" value="Unassembled WGS sequence"/>
</dbReference>
<dbReference type="GeneID" id="17317594"/>
<dbReference type="CDD" id="cd22584">
    <property type="entry name" value="Rcat_RBR_unk"/>
    <property type="match status" value="1"/>
</dbReference>
<evidence type="ECO:0000256" key="5">
    <source>
        <dbReference type="SAM" id="MobiDB-lite"/>
    </source>
</evidence>
<proteinExistence type="predicted"/>
<dbReference type="GO" id="GO:0008270">
    <property type="term" value="F:zinc ion binding"/>
    <property type="evidence" value="ECO:0007669"/>
    <property type="project" value="UniProtKB-KW"/>
</dbReference>
<feature type="domain" description="IBR" evidence="6">
    <location>
        <begin position="162"/>
        <end position="197"/>
    </location>
</feature>
<evidence type="ECO:0000259" key="6">
    <source>
        <dbReference type="Pfam" id="PF01485"/>
    </source>
</evidence>
<keyword evidence="8" id="KW-1185">Reference proteome</keyword>
<dbReference type="InterPro" id="IPR031127">
    <property type="entry name" value="E3_UB_ligase_RBR"/>
</dbReference>
<dbReference type="EMBL" id="HG002054">
    <property type="protein sequence ID" value="CDF39575.1"/>
    <property type="molecule type" value="Genomic_DNA"/>
</dbReference>
<dbReference type="SUPFAM" id="SSF57850">
    <property type="entry name" value="RING/U-box"/>
    <property type="match status" value="2"/>
</dbReference>
<reference evidence="8" key="1">
    <citation type="journal article" date="2013" name="Proc. Natl. Acad. Sci. U.S.A.">
        <title>Genome structure and metabolic features in the red seaweed Chondrus crispus shed light on evolution of the Archaeplastida.</title>
        <authorList>
            <person name="Collen J."/>
            <person name="Porcel B."/>
            <person name="Carre W."/>
            <person name="Ball S.G."/>
            <person name="Chaparro C."/>
            <person name="Tonon T."/>
            <person name="Barbeyron T."/>
            <person name="Michel G."/>
            <person name="Noel B."/>
            <person name="Valentin K."/>
            <person name="Elias M."/>
            <person name="Artiguenave F."/>
            <person name="Arun A."/>
            <person name="Aury J.M."/>
            <person name="Barbosa-Neto J.F."/>
            <person name="Bothwell J.H."/>
            <person name="Bouget F.Y."/>
            <person name="Brillet L."/>
            <person name="Cabello-Hurtado F."/>
            <person name="Capella-Gutierrez S."/>
            <person name="Charrier B."/>
            <person name="Cladiere L."/>
            <person name="Cock J.M."/>
            <person name="Coelho S.M."/>
            <person name="Colleoni C."/>
            <person name="Czjzek M."/>
            <person name="Da Silva C."/>
            <person name="Delage L."/>
            <person name="Denoeud F."/>
            <person name="Deschamps P."/>
            <person name="Dittami S.M."/>
            <person name="Gabaldon T."/>
            <person name="Gachon C.M."/>
            <person name="Groisillier A."/>
            <person name="Herve C."/>
            <person name="Jabbari K."/>
            <person name="Katinka M."/>
            <person name="Kloareg B."/>
            <person name="Kowalczyk N."/>
            <person name="Labadie K."/>
            <person name="Leblanc C."/>
            <person name="Lopez P.J."/>
            <person name="McLachlan D.H."/>
            <person name="Meslet-Cladiere L."/>
            <person name="Moustafa A."/>
            <person name="Nehr Z."/>
            <person name="Nyvall Collen P."/>
            <person name="Panaud O."/>
            <person name="Partensky F."/>
            <person name="Poulain J."/>
            <person name="Rensing S.A."/>
            <person name="Rousvoal S."/>
            <person name="Samson G."/>
            <person name="Symeonidi A."/>
            <person name="Weissenbach J."/>
            <person name="Zambounis A."/>
            <person name="Wincker P."/>
            <person name="Boyen C."/>
        </authorList>
    </citation>
    <scope>NUCLEOTIDE SEQUENCE [LARGE SCALE GENOMIC DNA]</scope>
    <source>
        <strain evidence="8">cv. Stackhouse</strain>
    </source>
</reference>
<evidence type="ECO:0000256" key="2">
    <source>
        <dbReference type="ARBA" id="ARBA00022771"/>
    </source>
</evidence>
<keyword evidence="4" id="KW-0862">Zinc</keyword>
<dbReference type="PANTHER" id="PTHR11685">
    <property type="entry name" value="RBR FAMILY RING FINGER AND IBR DOMAIN-CONTAINING"/>
    <property type="match status" value="1"/>
</dbReference>
<evidence type="ECO:0000256" key="4">
    <source>
        <dbReference type="ARBA" id="ARBA00022833"/>
    </source>
</evidence>
<evidence type="ECO:0000256" key="1">
    <source>
        <dbReference type="ARBA" id="ARBA00022723"/>
    </source>
</evidence>
<evidence type="ECO:0000313" key="8">
    <source>
        <dbReference type="Proteomes" id="UP000012073"/>
    </source>
</evidence>
<evidence type="ECO:0000256" key="3">
    <source>
        <dbReference type="ARBA" id="ARBA00022786"/>
    </source>
</evidence>
<protein>
    <recommendedName>
        <fullName evidence="6">IBR domain-containing protein</fullName>
    </recommendedName>
</protein>
<keyword evidence="1" id="KW-0479">Metal-binding</keyword>
<keyword evidence="3" id="KW-0833">Ubl conjugation pathway</keyword>
<feature type="region of interest" description="Disordered" evidence="5">
    <location>
        <begin position="128"/>
        <end position="151"/>
    </location>
</feature>
<sequence>MGKKRFYDAVRDLIRDSHEPIEEPARTRPRLSIASLLTAPQTCAACWDPISNHHHPVFSCDNCLNAYCRSCLAAYARTALKDRQMLPLRCAGQECRAPVPLSGLRGLLNEEEIGRLSRFQCELLGSHEQSADDASDKESTQGGTASEGGDDKLEELMGTLGWRRCPDCGTGVERTHGCSHMSCLCGGEFCYSCGERWGIGGFGCPRRCGLPFGQAGVLGLLPLPVRFETLCDVVRARIAALLEDLQAHLEENGEEAARMAGIVDQRPRVALRGLHGPEFGGLGVTTRMQTRLARRGLREAEEVENGQEGRPAKMRLRALVHPSTENRL</sequence>
<dbReference type="GO" id="GO:0004842">
    <property type="term" value="F:ubiquitin-protein transferase activity"/>
    <property type="evidence" value="ECO:0007669"/>
    <property type="project" value="InterPro"/>
</dbReference>
<dbReference type="AlphaFoldDB" id="R7QQC8"/>
<dbReference type="Gramene" id="CDF39575">
    <property type="protein sequence ID" value="CDF39575"/>
    <property type="gene ID" value="CHC_T00006660001"/>
</dbReference>
<dbReference type="STRING" id="2769.R7QQC8"/>
<dbReference type="PhylomeDB" id="R7QQC8"/>
<dbReference type="OrthoDB" id="442087at2759"/>
<evidence type="ECO:0000313" key="7">
    <source>
        <dbReference type="EMBL" id="CDF39575.1"/>
    </source>
</evidence>